<evidence type="ECO:0000256" key="3">
    <source>
        <dbReference type="ARBA" id="ARBA00005933"/>
    </source>
</evidence>
<keyword evidence="10" id="KW-0732">Signal</keyword>
<comment type="subcellular location">
    <subcellularLocation>
        <location evidence="2">Plastid</location>
        <location evidence="2">Chloroplast</location>
    </subcellularLocation>
</comment>
<feature type="binding site" evidence="9">
    <location>
        <position position="90"/>
    </location>
    <ligand>
        <name>chlorophyll a</name>
        <dbReference type="ChEBI" id="CHEBI:58416"/>
        <label>1</label>
    </ligand>
</feature>
<dbReference type="AlphaFoldDB" id="A0A836CK85"/>
<feature type="binding site" evidence="9">
    <location>
        <position position="185"/>
    </location>
    <ligand>
        <name>chlorophyll b</name>
        <dbReference type="ChEBI" id="CHEBI:61721"/>
        <label>2</label>
    </ligand>
</feature>
<accession>A0A836CK85</accession>
<comment type="caution">
    <text evidence="12">The sequence shown here is derived from an EMBL/GenBank/DDBJ whole genome shotgun (WGS) entry which is preliminary data.</text>
</comment>
<dbReference type="Pfam" id="PF00504">
    <property type="entry name" value="Chloroa_b-bind"/>
    <property type="match status" value="1"/>
</dbReference>
<comment type="similarity">
    <text evidence="3">Belongs to the fucoxanthin chlorophyll protein family.</text>
</comment>
<dbReference type="InterPro" id="IPR022796">
    <property type="entry name" value="Chloroa_b-bind"/>
</dbReference>
<dbReference type="GO" id="GO:0009765">
    <property type="term" value="P:photosynthesis, light harvesting"/>
    <property type="evidence" value="ECO:0007669"/>
    <property type="project" value="InterPro"/>
</dbReference>
<dbReference type="SUPFAM" id="SSF103511">
    <property type="entry name" value="Chlorophyll a-b binding protein"/>
    <property type="match status" value="1"/>
</dbReference>
<keyword evidence="9" id="KW-0157">Chromophore</keyword>
<reference evidence="12" key="1">
    <citation type="submission" date="2021-02" db="EMBL/GenBank/DDBJ databases">
        <title>First Annotated Genome of the Yellow-green Alga Tribonema minus.</title>
        <authorList>
            <person name="Mahan K.M."/>
        </authorList>
    </citation>
    <scope>NUCLEOTIDE SEQUENCE</scope>
    <source>
        <strain evidence="12">UTEX B ZZ1240</strain>
    </source>
</reference>
<comment type="subunit">
    <text evidence="4">The LHC complex of chromophytic algae is composed of fucoxanthin, chlorophyll A and C bound non-covalently by fucoxanthin chlorophyll proteins (FCPs). The ratio of pigments in this LHC is; fucoxanthin: chlorophyll C: chlorophyll A; (0.6-1): (0.1-0.3): (1).</text>
</comment>
<feature type="binding site" evidence="9">
    <location>
        <position position="188"/>
    </location>
    <ligand>
        <name>chlorophyll a</name>
        <dbReference type="ChEBI" id="CHEBI:58416"/>
        <label>1</label>
    </ligand>
</feature>
<evidence type="ECO:0000256" key="4">
    <source>
        <dbReference type="ARBA" id="ARBA00011623"/>
    </source>
</evidence>
<feature type="binding site" evidence="9">
    <location>
        <position position="87"/>
    </location>
    <ligand>
        <name>chlorophyll a</name>
        <dbReference type="ChEBI" id="CHEBI:58416"/>
        <label>1</label>
    </ligand>
</feature>
<keyword evidence="9" id="KW-0148">Chlorophyll</keyword>
<evidence type="ECO:0000313" key="12">
    <source>
        <dbReference type="EMBL" id="KAG5188363.1"/>
    </source>
</evidence>
<evidence type="ECO:0000256" key="10">
    <source>
        <dbReference type="SAM" id="SignalP"/>
    </source>
</evidence>
<feature type="binding site" description="axial binding residue" evidence="9">
    <location>
        <position position="92"/>
    </location>
    <ligand>
        <name>chlorophyll b</name>
        <dbReference type="ChEBI" id="CHEBI:61721"/>
        <label>1</label>
    </ligand>
    <ligandPart>
        <name>Mg</name>
        <dbReference type="ChEBI" id="CHEBI:25107"/>
    </ligandPart>
</feature>
<dbReference type="GO" id="GO:0009507">
    <property type="term" value="C:chloroplast"/>
    <property type="evidence" value="ECO:0007669"/>
    <property type="project" value="UniProtKB-SubCell"/>
</dbReference>
<feature type="signal peptide" evidence="10">
    <location>
        <begin position="1"/>
        <end position="18"/>
    </location>
</feature>
<evidence type="ECO:0000256" key="8">
    <source>
        <dbReference type="ARBA" id="ARBA00023243"/>
    </source>
</evidence>
<dbReference type="GO" id="GO:0030076">
    <property type="term" value="C:light-harvesting complex"/>
    <property type="evidence" value="ECO:0007669"/>
    <property type="project" value="UniProtKB-KW"/>
</dbReference>
<name>A0A836CK85_9STRA</name>
<feature type="binding site" evidence="9">
    <location>
        <position position="190"/>
    </location>
    <ligand>
        <name>chlorophyll a</name>
        <dbReference type="ChEBI" id="CHEBI:58416"/>
        <label>1</label>
    </ligand>
</feature>
<proteinExistence type="inferred from homology"/>
<dbReference type="EMBL" id="JAFCMP010000489">
    <property type="protein sequence ID" value="KAG5179254.1"/>
    <property type="molecule type" value="Genomic_DNA"/>
</dbReference>
<dbReference type="EMBL" id="JAFCMP010000070">
    <property type="protein sequence ID" value="KAG5188363.1"/>
    <property type="molecule type" value="Genomic_DNA"/>
</dbReference>
<evidence type="ECO:0000256" key="5">
    <source>
        <dbReference type="ARBA" id="ARBA00022528"/>
    </source>
</evidence>
<dbReference type="OrthoDB" id="423598at2759"/>
<dbReference type="Proteomes" id="UP000664859">
    <property type="component" value="Unassembled WGS sequence"/>
</dbReference>
<comment type="function">
    <text evidence="1">The light-harvesting complex (LHC) functions as a light receptor, it captures and delivers excitation energy to photosystems with which it is closely associated. Energy is transferred from the carotenoid and chlorophyll C (or B) to chlorophyll A and the photosynthetic reaction centers where it is used to synthesize ATP and reducing power.</text>
</comment>
<evidence type="ECO:0000313" key="11">
    <source>
        <dbReference type="EMBL" id="KAG5179254.1"/>
    </source>
</evidence>
<keyword evidence="8" id="KW-0437">Light-harvesting polypeptide</keyword>
<feature type="binding site" evidence="9">
    <location>
        <position position="75"/>
    </location>
    <ligand>
        <name>chlorophyll a</name>
        <dbReference type="ChEBI" id="CHEBI:58416"/>
        <label>1</label>
    </ligand>
</feature>
<gene>
    <name evidence="12" type="ORF">JKP88DRAFT_271698</name>
    <name evidence="11" type="ORF">JKP88DRAFT_75635</name>
</gene>
<dbReference type="GO" id="GO:0016168">
    <property type="term" value="F:chlorophyll binding"/>
    <property type="evidence" value="ECO:0007669"/>
    <property type="project" value="UniProtKB-KW"/>
</dbReference>
<sequence length="212" mass="22216">MAMVKALAVAGLVGSAAAFTAPSAFAGARVARSAVAPSQVTMMAGKSASIPFMPKPEKLDGTVPGDVGFDPLGFSNWVNLDFLREAEIKHGRICMLAVAGWVAVDLGLHLPGDVHNVGSLEAHDTAVKFGAMSQILLWTSIFEAISTVGVVQMLNGSGRQPGYFGFDPLNFSKDAASKAKLELNEIKNGRLAMLAFSGIVTQAALGNDFPYF</sequence>
<evidence type="ECO:0000313" key="13">
    <source>
        <dbReference type="Proteomes" id="UP000664859"/>
    </source>
</evidence>
<dbReference type="Gene3D" id="1.10.3460.10">
    <property type="entry name" value="Chlorophyll a/b binding protein domain"/>
    <property type="match status" value="1"/>
</dbReference>
<evidence type="ECO:0000256" key="7">
    <source>
        <dbReference type="ARBA" id="ARBA00022640"/>
    </source>
</evidence>
<keyword evidence="6" id="KW-0602">Photosynthesis</keyword>
<dbReference type="InterPro" id="IPR001344">
    <property type="entry name" value="Chloro_AB-bd_pln"/>
</dbReference>
<dbReference type="GO" id="GO:0016020">
    <property type="term" value="C:membrane"/>
    <property type="evidence" value="ECO:0007669"/>
    <property type="project" value="InterPro"/>
</dbReference>
<keyword evidence="5" id="KW-0150">Chloroplast</keyword>
<dbReference type="PANTHER" id="PTHR21649">
    <property type="entry name" value="CHLOROPHYLL A/B BINDING PROTEIN"/>
    <property type="match status" value="1"/>
</dbReference>
<feature type="binding site" evidence="9">
    <location>
        <position position="140"/>
    </location>
    <ligand>
        <name>chlorophyll a</name>
        <dbReference type="ChEBI" id="CHEBI:58416"/>
        <label>3</label>
    </ligand>
</feature>
<protein>
    <submittedName>
        <fullName evidence="12">Light harvesting complex protein</fullName>
    </submittedName>
</protein>
<feature type="binding site" evidence="9">
    <location>
        <position position="202"/>
    </location>
    <ligand>
        <name>chlorophyll a</name>
        <dbReference type="ChEBI" id="CHEBI:58416"/>
        <label>1</label>
    </ligand>
</feature>
<evidence type="ECO:0000256" key="6">
    <source>
        <dbReference type="ARBA" id="ARBA00022531"/>
    </source>
</evidence>
<keyword evidence="13" id="KW-1185">Reference proteome</keyword>
<feature type="chain" id="PRO_5036418146" evidence="10">
    <location>
        <begin position="19"/>
        <end position="212"/>
    </location>
</feature>
<evidence type="ECO:0000256" key="9">
    <source>
        <dbReference type="PIRSR" id="PIRSR601344-1"/>
    </source>
</evidence>
<keyword evidence="7" id="KW-0934">Plastid</keyword>
<evidence type="ECO:0000256" key="2">
    <source>
        <dbReference type="ARBA" id="ARBA00004229"/>
    </source>
</evidence>
<organism evidence="12 13">
    <name type="scientific">Tribonema minus</name>
    <dbReference type="NCBI Taxonomy" id="303371"/>
    <lineage>
        <taxon>Eukaryota</taxon>
        <taxon>Sar</taxon>
        <taxon>Stramenopiles</taxon>
        <taxon>Ochrophyta</taxon>
        <taxon>PX clade</taxon>
        <taxon>Xanthophyceae</taxon>
        <taxon>Tribonematales</taxon>
        <taxon>Tribonemataceae</taxon>
        <taxon>Tribonema</taxon>
    </lineage>
</organism>
<feature type="binding site" description="axial binding residue" evidence="9">
    <location>
        <position position="154"/>
    </location>
    <ligand>
        <name>chlorophyll b</name>
        <dbReference type="ChEBI" id="CHEBI:61721"/>
        <label>1</label>
    </ligand>
    <ligandPart>
        <name>Mg</name>
        <dbReference type="ChEBI" id="CHEBI:25107"/>
    </ligandPart>
</feature>
<evidence type="ECO:0000256" key="1">
    <source>
        <dbReference type="ARBA" id="ARBA00004022"/>
    </source>
</evidence>